<dbReference type="WBParaSite" id="PSAMB.scaffold299size61152.g4513.t1">
    <property type="protein sequence ID" value="PSAMB.scaffold299size61152.g4513.t1"/>
    <property type="gene ID" value="PSAMB.scaffold299size61152.g4513"/>
</dbReference>
<protein>
    <submittedName>
        <fullName evidence="2">Uncharacterized protein</fullName>
    </submittedName>
</protein>
<keyword evidence="1" id="KW-1185">Reference proteome</keyword>
<evidence type="ECO:0000313" key="1">
    <source>
        <dbReference type="Proteomes" id="UP000887566"/>
    </source>
</evidence>
<accession>A0A914W496</accession>
<evidence type="ECO:0000313" key="2">
    <source>
        <dbReference type="WBParaSite" id="PSAMB.scaffold299size61152.g4513.t1"/>
    </source>
</evidence>
<organism evidence="1 2">
    <name type="scientific">Plectus sambesii</name>
    <dbReference type="NCBI Taxonomy" id="2011161"/>
    <lineage>
        <taxon>Eukaryota</taxon>
        <taxon>Metazoa</taxon>
        <taxon>Ecdysozoa</taxon>
        <taxon>Nematoda</taxon>
        <taxon>Chromadorea</taxon>
        <taxon>Plectida</taxon>
        <taxon>Plectina</taxon>
        <taxon>Plectoidea</taxon>
        <taxon>Plectidae</taxon>
        <taxon>Plectus</taxon>
    </lineage>
</organism>
<dbReference type="AlphaFoldDB" id="A0A914W496"/>
<sequence>MRASHQMVTYGRHGASTVKFGADSCGRSEGVVERGEVARISIIALTDPSGRFTARISTGNYSNGHQKIIRAAVDLTVTPPLVPRALSSRFRFDARNQFMPAVIVF</sequence>
<name>A0A914W496_9BILA</name>
<dbReference type="Proteomes" id="UP000887566">
    <property type="component" value="Unplaced"/>
</dbReference>
<proteinExistence type="predicted"/>
<reference evidence="2" key="1">
    <citation type="submission" date="2022-11" db="UniProtKB">
        <authorList>
            <consortium name="WormBaseParasite"/>
        </authorList>
    </citation>
    <scope>IDENTIFICATION</scope>
</reference>